<feature type="region of interest" description="Disordered" evidence="2">
    <location>
        <begin position="242"/>
        <end position="265"/>
    </location>
</feature>
<evidence type="ECO:0000313" key="6">
    <source>
        <dbReference type="Proteomes" id="UP000507470"/>
    </source>
</evidence>
<dbReference type="SUPFAM" id="SSF56672">
    <property type="entry name" value="DNA/RNA polymerases"/>
    <property type="match status" value="1"/>
</dbReference>
<feature type="domain" description="Integrase catalytic" evidence="4">
    <location>
        <begin position="416"/>
        <end position="578"/>
    </location>
</feature>
<evidence type="ECO:0008006" key="7">
    <source>
        <dbReference type="Google" id="ProtNLM"/>
    </source>
</evidence>
<evidence type="ECO:0000256" key="1">
    <source>
        <dbReference type="ARBA" id="ARBA00023268"/>
    </source>
</evidence>
<protein>
    <recommendedName>
        <fullName evidence="7">Integrase catalytic domain-containing protein</fullName>
    </recommendedName>
</protein>
<dbReference type="Gene3D" id="3.30.420.10">
    <property type="entry name" value="Ribonuclease H-like superfamily/Ribonuclease H"/>
    <property type="match status" value="1"/>
</dbReference>
<organism evidence="5 6">
    <name type="scientific">Mytilus coruscus</name>
    <name type="common">Sea mussel</name>
    <dbReference type="NCBI Taxonomy" id="42192"/>
    <lineage>
        <taxon>Eukaryota</taxon>
        <taxon>Metazoa</taxon>
        <taxon>Spiralia</taxon>
        <taxon>Lophotrochozoa</taxon>
        <taxon>Mollusca</taxon>
        <taxon>Bivalvia</taxon>
        <taxon>Autobranchia</taxon>
        <taxon>Pteriomorphia</taxon>
        <taxon>Mytilida</taxon>
        <taxon>Mytiloidea</taxon>
        <taxon>Mytilidae</taxon>
        <taxon>Mytilinae</taxon>
        <taxon>Mytilus</taxon>
    </lineage>
</organism>
<dbReference type="InterPro" id="IPR041588">
    <property type="entry name" value="Integrase_H2C2"/>
</dbReference>
<dbReference type="SUPFAM" id="SSF53098">
    <property type="entry name" value="Ribonuclease H-like"/>
    <property type="match status" value="1"/>
</dbReference>
<dbReference type="PROSITE" id="PS50994">
    <property type="entry name" value="INTEGRASE"/>
    <property type="match status" value="1"/>
</dbReference>
<dbReference type="Pfam" id="PF17921">
    <property type="entry name" value="Integrase_H2C2"/>
    <property type="match status" value="1"/>
</dbReference>
<proteinExistence type="predicted"/>
<dbReference type="Proteomes" id="UP000507470">
    <property type="component" value="Unassembled WGS sequence"/>
</dbReference>
<dbReference type="FunFam" id="3.30.420.10:FF:000032">
    <property type="entry name" value="Retrovirus-related Pol polyprotein from transposon 297-like Protein"/>
    <property type="match status" value="1"/>
</dbReference>
<dbReference type="AlphaFoldDB" id="A0A6J8DBM1"/>
<feature type="domain" description="Reverse transcriptase" evidence="3">
    <location>
        <begin position="1"/>
        <end position="63"/>
    </location>
</feature>
<dbReference type="PANTHER" id="PTHR37984:SF5">
    <property type="entry name" value="PROTEIN NYNRIN-LIKE"/>
    <property type="match status" value="1"/>
</dbReference>
<keyword evidence="6" id="KW-1185">Reference proteome</keyword>
<dbReference type="InterPro" id="IPR036397">
    <property type="entry name" value="RNaseH_sf"/>
</dbReference>
<dbReference type="InterPro" id="IPR043502">
    <property type="entry name" value="DNA/RNA_pol_sf"/>
</dbReference>
<dbReference type="EMBL" id="CACVKT020006964">
    <property type="protein sequence ID" value="CAC5404504.1"/>
    <property type="molecule type" value="Genomic_DNA"/>
</dbReference>
<gene>
    <name evidence="5" type="ORF">MCOR_38284</name>
</gene>
<dbReference type="Pfam" id="PF00665">
    <property type="entry name" value="rve"/>
    <property type="match status" value="1"/>
</dbReference>
<feature type="region of interest" description="Disordered" evidence="2">
    <location>
        <begin position="771"/>
        <end position="800"/>
    </location>
</feature>
<dbReference type="Gene3D" id="1.10.340.70">
    <property type="match status" value="1"/>
</dbReference>
<dbReference type="PROSITE" id="PS50878">
    <property type="entry name" value="RT_POL"/>
    <property type="match status" value="1"/>
</dbReference>
<dbReference type="Pfam" id="PF22938">
    <property type="entry name" value="Integrase_p58_C"/>
    <property type="match status" value="1"/>
</dbReference>
<feature type="compositionally biased region" description="Polar residues" evidence="2">
    <location>
        <begin position="771"/>
        <end position="782"/>
    </location>
</feature>
<dbReference type="InterPro" id="IPR050951">
    <property type="entry name" value="Retrovirus_Pol_polyprotein"/>
</dbReference>
<dbReference type="GO" id="GO:0003676">
    <property type="term" value="F:nucleic acid binding"/>
    <property type="evidence" value="ECO:0007669"/>
    <property type="project" value="InterPro"/>
</dbReference>
<evidence type="ECO:0000313" key="5">
    <source>
        <dbReference type="EMBL" id="CAC5404504.1"/>
    </source>
</evidence>
<dbReference type="InterPro" id="IPR054465">
    <property type="entry name" value="Integrase_p58-like_C"/>
</dbReference>
<dbReference type="GO" id="GO:0003824">
    <property type="term" value="F:catalytic activity"/>
    <property type="evidence" value="ECO:0007669"/>
    <property type="project" value="UniProtKB-KW"/>
</dbReference>
<dbReference type="InterPro" id="IPR043128">
    <property type="entry name" value="Rev_trsase/Diguanyl_cyclase"/>
</dbReference>
<accession>A0A6J8DBM1</accession>
<dbReference type="InterPro" id="IPR012337">
    <property type="entry name" value="RNaseH-like_sf"/>
</dbReference>
<dbReference type="FunFam" id="1.10.340.70:FF:000001">
    <property type="entry name" value="Retrovirus-related Pol polyprotein from transposon gypsy-like Protein"/>
    <property type="match status" value="1"/>
</dbReference>
<dbReference type="InterPro" id="IPR000477">
    <property type="entry name" value="RT_dom"/>
</dbReference>
<sequence>MRGLQWHVLVLYLDDIKVFSETFDEHLVNLQKVFQRLSDAGLKLKAAKCSFFKHEVEYLGHIVSTEGVRTDPSKLKAPLEWTSDCEQTFRLLKEKLLSSPVLAYPEIDEEQFILDTDASHFGIRAVLHYLLGRHFKLRTDHGSLTWLYKFKDPDGQIMRWIQQLSSYHFKIVHRPGLKHANADALSRIIVQNKDFCKQCNLPWDYVYNNSSDTSHSLNIMVQQCEIQHSQIIIAIDENEKEDLDSEDLPKRRGPKRNAPSKAKGLKKPVIDLSPESIRELQVNDPGIGPVLKLKEENIEKPTTDSVVHFGQTTTFWISRWDLLGKKNGMLCEYWEDGPTYSRWRICAPCKIQKYVLWQIHDSPTSGHQRINRTWERAKMCPFYWKGMRQSVVDFVKSCDICEEKKDQKYTKRHELKSYVTGVRFERIGTDIAGPFPISNNGNMYMVVIKDYFTKFIEIIPMPNMEAKTVAEVMLKGWIKRYGCPLELHSDQGRQYESQLFQSICKFLEIDKTRTTPGHPRSDGLVQRSNRTIKDMISKYVRTNQRDWDRWIDFVAMAYNSTPHQSTEISPFRMIFGEEMRMPLDVTIAEELCENDSELINEHNHVMKLQDKLKTIHEIARVSLGTSAKRQKRQYDKNVKRMDYSEGNLVRRYQPRTAKGVRRKLSRFWTGPWVIVEKLSNVLYKIQHSSNSTPVIIHADNLKLYKGEEVPKWFKPQKTIFQAEMPNLQAFEDMRQKYMERGKDVENEIISDTNQHLNDADISEQSFTPPVITQNNFTESSNEAPPGTPSGTPPDTPPIIY</sequence>
<name>A0A6J8DBM1_MYTCO</name>
<evidence type="ECO:0000256" key="2">
    <source>
        <dbReference type="SAM" id="MobiDB-lite"/>
    </source>
</evidence>
<evidence type="ECO:0000259" key="4">
    <source>
        <dbReference type="PROSITE" id="PS50994"/>
    </source>
</evidence>
<dbReference type="InterPro" id="IPR001584">
    <property type="entry name" value="Integrase_cat-core"/>
</dbReference>
<dbReference type="OrthoDB" id="10062030at2759"/>
<dbReference type="Gene3D" id="3.30.70.270">
    <property type="match status" value="1"/>
</dbReference>
<evidence type="ECO:0000259" key="3">
    <source>
        <dbReference type="PROSITE" id="PS50878"/>
    </source>
</evidence>
<dbReference type="Pfam" id="PF17919">
    <property type="entry name" value="RT_RNaseH_2"/>
    <property type="match status" value="1"/>
</dbReference>
<dbReference type="Pfam" id="PF00078">
    <property type="entry name" value="RVT_1"/>
    <property type="match status" value="1"/>
</dbReference>
<feature type="compositionally biased region" description="Pro residues" evidence="2">
    <location>
        <begin position="785"/>
        <end position="800"/>
    </location>
</feature>
<reference evidence="5 6" key="1">
    <citation type="submission" date="2020-06" db="EMBL/GenBank/DDBJ databases">
        <authorList>
            <person name="Li R."/>
            <person name="Bekaert M."/>
        </authorList>
    </citation>
    <scope>NUCLEOTIDE SEQUENCE [LARGE SCALE GENOMIC DNA]</scope>
    <source>
        <strain evidence="6">wild</strain>
    </source>
</reference>
<dbReference type="GO" id="GO:0015074">
    <property type="term" value="P:DNA integration"/>
    <property type="evidence" value="ECO:0007669"/>
    <property type="project" value="InterPro"/>
</dbReference>
<dbReference type="InterPro" id="IPR041577">
    <property type="entry name" value="RT_RNaseH_2"/>
</dbReference>
<dbReference type="PANTHER" id="PTHR37984">
    <property type="entry name" value="PROTEIN CBG26694"/>
    <property type="match status" value="1"/>
</dbReference>
<keyword evidence="1" id="KW-0511">Multifunctional enzyme</keyword>